<feature type="signal peptide" evidence="1">
    <location>
        <begin position="1"/>
        <end position="26"/>
    </location>
</feature>
<organism evidence="2 3">
    <name type="scientific">Paracoccus aestuarii</name>
    <dbReference type="NCBI Taxonomy" id="453842"/>
    <lineage>
        <taxon>Bacteria</taxon>
        <taxon>Pseudomonadati</taxon>
        <taxon>Pseudomonadota</taxon>
        <taxon>Alphaproteobacteria</taxon>
        <taxon>Rhodobacterales</taxon>
        <taxon>Paracoccaceae</taxon>
        <taxon>Paracoccus</taxon>
    </lineage>
</organism>
<keyword evidence="1" id="KW-0732">Signal</keyword>
<accession>A0A418ZVT6</accession>
<dbReference type="Proteomes" id="UP000285530">
    <property type="component" value="Unassembled WGS sequence"/>
</dbReference>
<keyword evidence="3" id="KW-1185">Reference proteome</keyword>
<dbReference type="EMBL" id="QZEV01000041">
    <property type="protein sequence ID" value="RJL04087.1"/>
    <property type="molecule type" value="Genomic_DNA"/>
</dbReference>
<dbReference type="OrthoDB" id="9810895at2"/>
<dbReference type="RefSeq" id="WP_119886348.1">
    <property type="nucleotide sequence ID" value="NZ_CP067169.1"/>
</dbReference>
<sequence>MTRADRIVRLGLAGAVALLGTLPAAAQPVQAWSAMEGVEPATLLQDIRDMPLSEVAIDDQPYCADDFEIAFTLSHDFGEEPIETAGAQGTELWGSDLLGTWTLVAPRDNETSCIIASGVGYSDDEGVDTYFTVAGL</sequence>
<name>A0A418ZVT6_9RHOB</name>
<gene>
    <name evidence="2" type="ORF">D3P06_09500</name>
</gene>
<dbReference type="AlphaFoldDB" id="A0A418ZVT6"/>
<feature type="chain" id="PRO_5019465337" evidence="1">
    <location>
        <begin position="27"/>
        <end position="136"/>
    </location>
</feature>
<evidence type="ECO:0000313" key="2">
    <source>
        <dbReference type="EMBL" id="RJL04087.1"/>
    </source>
</evidence>
<reference evidence="2 3" key="1">
    <citation type="submission" date="2018-09" db="EMBL/GenBank/DDBJ databases">
        <title>Paracoccus onubensis nov. sp. a moderate halophilic bacterium isolated from Gruta de las Maravillas (Aracena, Spain).</title>
        <authorList>
            <person name="Jurado V."/>
            <person name="Gutierrez-Patricio S."/>
            <person name="Gonzalez-Pimentel J.L."/>
            <person name="Laiz L."/>
            <person name="Saiz-Jimenez C."/>
        </authorList>
    </citation>
    <scope>NUCLEOTIDE SEQUENCE [LARGE SCALE GENOMIC DNA]</scope>
    <source>
        <strain evidence="2 3">DSM 19484</strain>
    </source>
</reference>
<evidence type="ECO:0000256" key="1">
    <source>
        <dbReference type="SAM" id="SignalP"/>
    </source>
</evidence>
<comment type="caution">
    <text evidence="2">The sequence shown here is derived from an EMBL/GenBank/DDBJ whole genome shotgun (WGS) entry which is preliminary data.</text>
</comment>
<proteinExistence type="predicted"/>
<protein>
    <submittedName>
        <fullName evidence="2">Uncharacterized protein</fullName>
    </submittedName>
</protein>
<evidence type="ECO:0000313" key="3">
    <source>
        <dbReference type="Proteomes" id="UP000285530"/>
    </source>
</evidence>